<dbReference type="KEGG" id="ncy:NOCYR_0365"/>
<evidence type="ECO:0000313" key="3">
    <source>
        <dbReference type="Proteomes" id="UP000008190"/>
    </source>
</evidence>
<dbReference type="Pfam" id="PF12728">
    <property type="entry name" value="HTH_17"/>
    <property type="match status" value="1"/>
</dbReference>
<gene>
    <name evidence="2" type="ordered locus">NOCYR_0365</name>
</gene>
<dbReference type="Proteomes" id="UP000008190">
    <property type="component" value="Chromosome"/>
</dbReference>
<dbReference type="AlphaFoldDB" id="H6R9X7"/>
<dbReference type="eggNOG" id="ENOG502ZFJ3">
    <property type="taxonomic scope" value="Bacteria"/>
</dbReference>
<dbReference type="NCBIfam" id="TIGR01764">
    <property type="entry name" value="excise"/>
    <property type="match status" value="1"/>
</dbReference>
<dbReference type="InterPro" id="IPR010093">
    <property type="entry name" value="SinI_DNA-bd"/>
</dbReference>
<organism evidence="2 3">
    <name type="scientific">Nocardia cyriacigeorgica (strain GUH-2)</name>
    <dbReference type="NCBI Taxonomy" id="1127134"/>
    <lineage>
        <taxon>Bacteria</taxon>
        <taxon>Bacillati</taxon>
        <taxon>Actinomycetota</taxon>
        <taxon>Actinomycetes</taxon>
        <taxon>Mycobacteriales</taxon>
        <taxon>Nocardiaceae</taxon>
        <taxon>Nocardia</taxon>
    </lineage>
</organism>
<dbReference type="STRING" id="1127134.NOCYR_0365"/>
<dbReference type="GeneID" id="57068108"/>
<dbReference type="EMBL" id="FO082843">
    <property type="protein sequence ID" value="CCF61185.1"/>
    <property type="molecule type" value="Genomic_DNA"/>
</dbReference>
<proteinExistence type="predicted"/>
<sequence>MSHQQERLHRIPEACGRLGIGRSYLYELMGAGRIRSVKVGRRRLVPESAIREFIEQLDAEVA</sequence>
<evidence type="ECO:0000313" key="2">
    <source>
        <dbReference type="EMBL" id="CCF61185.1"/>
    </source>
</evidence>
<reference evidence="2 3" key="1">
    <citation type="journal article" date="2012" name="J. Bacteriol.">
        <title>Genome sequence of the human- and animal-pathogenic strain Nocardia cyriacigeorgica GUH-2.</title>
        <authorList>
            <person name="Zoropogui A."/>
            <person name="Pujic P."/>
            <person name="Normand P."/>
            <person name="Barbe V."/>
            <person name="Beaman B."/>
            <person name="Beaman L."/>
            <person name="Boiron P."/>
            <person name="Colinon C."/>
            <person name="Deredjian A."/>
            <person name="Graindorge A."/>
            <person name="Mangenot S."/>
            <person name="Nazaret S."/>
            <person name="Neto M."/>
            <person name="Petit S."/>
            <person name="Roche D."/>
            <person name="Vallenet D."/>
            <person name="Rodriguez-Nava V."/>
            <person name="Richard Y."/>
            <person name="Cournoyer B."/>
            <person name="Blaha D."/>
        </authorList>
    </citation>
    <scope>NUCLEOTIDE SEQUENCE [LARGE SCALE GENOMIC DNA]</scope>
    <source>
        <strain evidence="2 3">GUH-2</strain>
    </source>
</reference>
<dbReference type="RefSeq" id="WP_014348661.1">
    <property type="nucleotide sequence ID" value="NC_016887.1"/>
</dbReference>
<dbReference type="GO" id="GO:0003677">
    <property type="term" value="F:DNA binding"/>
    <property type="evidence" value="ECO:0007669"/>
    <property type="project" value="InterPro"/>
</dbReference>
<keyword evidence="3" id="KW-1185">Reference proteome</keyword>
<dbReference type="InterPro" id="IPR041657">
    <property type="entry name" value="HTH_17"/>
</dbReference>
<accession>H6R9X7</accession>
<dbReference type="OrthoDB" id="9806039at2"/>
<protein>
    <submittedName>
        <fullName evidence="2">Putative excision nuclease</fullName>
    </submittedName>
</protein>
<evidence type="ECO:0000259" key="1">
    <source>
        <dbReference type="Pfam" id="PF12728"/>
    </source>
</evidence>
<name>H6R9X7_NOCCG</name>
<feature type="domain" description="Helix-turn-helix" evidence="1">
    <location>
        <begin position="11"/>
        <end position="56"/>
    </location>
</feature>
<dbReference type="HOGENOM" id="CLU_140176_14_2_11"/>